<evidence type="ECO:0000313" key="2">
    <source>
        <dbReference type="Proteomes" id="UP000540412"/>
    </source>
</evidence>
<evidence type="ECO:0000313" key="1">
    <source>
        <dbReference type="EMBL" id="MBB5916254.1"/>
    </source>
</evidence>
<dbReference type="Proteomes" id="UP000540412">
    <property type="component" value="Unassembled WGS sequence"/>
</dbReference>
<gene>
    <name evidence="1" type="ORF">BJY24_005166</name>
</gene>
<name>A0A7W9PHK1_9NOCA</name>
<accession>A0A7W9PHK1</accession>
<sequence>MSDMDVALKDMMLLDGVVGAAVVDFGSGMPLGMRSNSKAFDIETAAAGNTEVIRAKMRTMDQLGLDQEIEDVLVTLGRQYHLIRPTHGRRNKGLFLYIVLDRDRGNLALARHRLKHIEEQLEI</sequence>
<keyword evidence="2" id="KW-1185">Reference proteome</keyword>
<dbReference type="AlphaFoldDB" id="A0A7W9PHK1"/>
<reference evidence="1 2" key="1">
    <citation type="submission" date="2020-08" db="EMBL/GenBank/DDBJ databases">
        <title>Sequencing the genomes of 1000 actinobacteria strains.</title>
        <authorList>
            <person name="Klenk H.-P."/>
        </authorList>
    </citation>
    <scope>NUCLEOTIDE SEQUENCE [LARGE SCALE GENOMIC DNA]</scope>
    <source>
        <strain evidence="1 2">DSM 43582</strain>
    </source>
</reference>
<dbReference type="EMBL" id="JACHIT010000002">
    <property type="protein sequence ID" value="MBB5916254.1"/>
    <property type="molecule type" value="Genomic_DNA"/>
</dbReference>
<organism evidence="1 2">
    <name type="scientific">Nocardia transvalensis</name>
    <dbReference type="NCBI Taxonomy" id="37333"/>
    <lineage>
        <taxon>Bacteria</taxon>
        <taxon>Bacillati</taxon>
        <taxon>Actinomycetota</taxon>
        <taxon>Actinomycetes</taxon>
        <taxon>Mycobacteriales</taxon>
        <taxon>Nocardiaceae</taxon>
        <taxon>Nocardia</taxon>
    </lineage>
</organism>
<dbReference type="RefSeq" id="WP_040750843.1">
    <property type="nucleotide sequence ID" value="NZ_JACHIT010000002.1"/>
</dbReference>
<comment type="caution">
    <text evidence="1">The sequence shown here is derived from an EMBL/GenBank/DDBJ whole genome shotgun (WGS) entry which is preliminary data.</text>
</comment>
<proteinExistence type="predicted"/>
<protein>
    <submittedName>
        <fullName evidence="1">Uncharacterized protein</fullName>
    </submittedName>
</protein>